<dbReference type="EMBL" id="KN831976">
    <property type="protein sequence ID" value="KIO03392.1"/>
    <property type="molecule type" value="Genomic_DNA"/>
</dbReference>
<feature type="region of interest" description="Disordered" evidence="5">
    <location>
        <begin position="38"/>
        <end position="73"/>
    </location>
</feature>
<evidence type="ECO:0000256" key="1">
    <source>
        <dbReference type="ARBA" id="ARBA00022723"/>
    </source>
</evidence>
<dbReference type="AlphaFoldDB" id="A0A0C3K1J1"/>
<reference evidence="7 8" key="1">
    <citation type="submission" date="2014-04" db="EMBL/GenBank/DDBJ databases">
        <authorList>
            <consortium name="DOE Joint Genome Institute"/>
            <person name="Kuo A."/>
            <person name="Kohler A."/>
            <person name="Costa M.D."/>
            <person name="Nagy L.G."/>
            <person name="Floudas D."/>
            <person name="Copeland A."/>
            <person name="Barry K.W."/>
            <person name="Cichocki N."/>
            <person name="Veneault-Fourrey C."/>
            <person name="LaButti K."/>
            <person name="Lindquist E.A."/>
            <person name="Lipzen A."/>
            <person name="Lundell T."/>
            <person name="Morin E."/>
            <person name="Murat C."/>
            <person name="Sun H."/>
            <person name="Tunlid A."/>
            <person name="Henrissat B."/>
            <person name="Grigoriev I.V."/>
            <person name="Hibbett D.S."/>
            <person name="Martin F."/>
            <person name="Nordberg H.P."/>
            <person name="Cantor M.N."/>
            <person name="Hua S.X."/>
        </authorList>
    </citation>
    <scope>NUCLEOTIDE SEQUENCE [LARGE SCALE GENOMIC DNA]</scope>
    <source>
        <strain evidence="7 8">Marx 270</strain>
    </source>
</reference>
<keyword evidence="3" id="KW-0862">Zinc</keyword>
<keyword evidence="8" id="KW-1185">Reference proteome</keyword>
<keyword evidence="1" id="KW-0479">Metal-binding</keyword>
<name>A0A0C3K1J1_PISTI</name>
<dbReference type="PANTHER" id="PTHR20922">
    <property type="entry name" value="DNL-TYPE ZINC FINGER PROTEIN"/>
    <property type="match status" value="1"/>
</dbReference>
<dbReference type="OrthoDB" id="512667at2759"/>
<dbReference type="InParanoid" id="A0A0C3K1J1"/>
<proteinExistence type="predicted"/>
<dbReference type="GO" id="GO:0030150">
    <property type="term" value="P:protein import into mitochondrial matrix"/>
    <property type="evidence" value="ECO:0007669"/>
    <property type="project" value="TreeGrafter"/>
</dbReference>
<evidence type="ECO:0000256" key="3">
    <source>
        <dbReference type="ARBA" id="ARBA00022833"/>
    </source>
</evidence>
<dbReference type="InterPro" id="IPR024158">
    <property type="entry name" value="Mt_import_TIM15"/>
</dbReference>
<gene>
    <name evidence="7" type="ORF">M404DRAFT_1001310</name>
</gene>
<dbReference type="GO" id="GO:0050821">
    <property type="term" value="P:protein stabilization"/>
    <property type="evidence" value="ECO:0007669"/>
    <property type="project" value="TreeGrafter"/>
</dbReference>
<dbReference type="GO" id="GO:0005739">
    <property type="term" value="C:mitochondrion"/>
    <property type="evidence" value="ECO:0007669"/>
    <property type="project" value="TreeGrafter"/>
</dbReference>
<protein>
    <recommendedName>
        <fullName evidence="6">DNL-type domain-containing protein</fullName>
    </recommendedName>
</protein>
<dbReference type="HOGENOM" id="CLU_093902_2_1_1"/>
<dbReference type="PROSITE" id="PS51501">
    <property type="entry name" value="ZF_DNL"/>
    <property type="match status" value="1"/>
</dbReference>
<sequence>MLASRWIKNAVRPHSLYRAASARVAVVARSRLRPAGIRSIASKATPEQPNTDTTKLSPTATSSSTSKQSDADAPEPRLLIAFTCTVERCNHRSAHSFTKRAYANGVVIIQCPNCKNRHLIADNLGWFKDTMEDGKLKNIEDVLRARGESVRKAKLDSIDGDIEFLDH</sequence>
<accession>A0A0C3K1J1</accession>
<dbReference type="Proteomes" id="UP000054217">
    <property type="component" value="Unassembled WGS sequence"/>
</dbReference>
<evidence type="ECO:0000256" key="5">
    <source>
        <dbReference type="SAM" id="MobiDB-lite"/>
    </source>
</evidence>
<dbReference type="GO" id="GO:0008270">
    <property type="term" value="F:zinc ion binding"/>
    <property type="evidence" value="ECO:0007669"/>
    <property type="project" value="UniProtKB-KW"/>
</dbReference>
<dbReference type="STRING" id="870435.A0A0C3K1J1"/>
<dbReference type="FunCoup" id="A0A0C3K1J1">
    <property type="interactions" value="140"/>
</dbReference>
<evidence type="ECO:0000313" key="8">
    <source>
        <dbReference type="Proteomes" id="UP000054217"/>
    </source>
</evidence>
<evidence type="ECO:0000256" key="2">
    <source>
        <dbReference type="ARBA" id="ARBA00022771"/>
    </source>
</evidence>
<dbReference type="GO" id="GO:0006457">
    <property type="term" value="P:protein folding"/>
    <property type="evidence" value="ECO:0007669"/>
    <property type="project" value="TreeGrafter"/>
</dbReference>
<dbReference type="InterPro" id="IPR007853">
    <property type="entry name" value="Znf_DNL-typ"/>
</dbReference>
<dbReference type="PANTHER" id="PTHR20922:SF13">
    <property type="entry name" value="DNL-TYPE ZINC FINGER PROTEIN"/>
    <property type="match status" value="1"/>
</dbReference>
<dbReference type="Pfam" id="PF05180">
    <property type="entry name" value="zf-DNL"/>
    <property type="match status" value="1"/>
</dbReference>
<reference evidence="8" key="2">
    <citation type="submission" date="2015-01" db="EMBL/GenBank/DDBJ databases">
        <title>Evolutionary Origins and Diversification of the Mycorrhizal Mutualists.</title>
        <authorList>
            <consortium name="DOE Joint Genome Institute"/>
            <consortium name="Mycorrhizal Genomics Consortium"/>
            <person name="Kohler A."/>
            <person name="Kuo A."/>
            <person name="Nagy L.G."/>
            <person name="Floudas D."/>
            <person name="Copeland A."/>
            <person name="Barry K.W."/>
            <person name="Cichocki N."/>
            <person name="Veneault-Fourrey C."/>
            <person name="LaButti K."/>
            <person name="Lindquist E.A."/>
            <person name="Lipzen A."/>
            <person name="Lundell T."/>
            <person name="Morin E."/>
            <person name="Murat C."/>
            <person name="Riley R."/>
            <person name="Ohm R."/>
            <person name="Sun H."/>
            <person name="Tunlid A."/>
            <person name="Henrissat B."/>
            <person name="Grigoriev I.V."/>
            <person name="Hibbett D.S."/>
            <person name="Martin F."/>
        </authorList>
    </citation>
    <scope>NUCLEOTIDE SEQUENCE [LARGE SCALE GENOMIC DNA]</scope>
    <source>
        <strain evidence="8">Marx 270</strain>
    </source>
</reference>
<keyword evidence="2 4" id="KW-0863">Zinc-finger</keyword>
<feature type="compositionally biased region" description="Polar residues" evidence="5">
    <location>
        <begin position="45"/>
        <end position="68"/>
    </location>
</feature>
<dbReference type="GO" id="GO:0051087">
    <property type="term" value="F:protein-folding chaperone binding"/>
    <property type="evidence" value="ECO:0007669"/>
    <property type="project" value="TreeGrafter"/>
</dbReference>
<evidence type="ECO:0000259" key="6">
    <source>
        <dbReference type="PROSITE" id="PS51501"/>
    </source>
</evidence>
<organism evidence="7 8">
    <name type="scientific">Pisolithus tinctorius Marx 270</name>
    <dbReference type="NCBI Taxonomy" id="870435"/>
    <lineage>
        <taxon>Eukaryota</taxon>
        <taxon>Fungi</taxon>
        <taxon>Dikarya</taxon>
        <taxon>Basidiomycota</taxon>
        <taxon>Agaricomycotina</taxon>
        <taxon>Agaricomycetes</taxon>
        <taxon>Agaricomycetidae</taxon>
        <taxon>Boletales</taxon>
        <taxon>Sclerodermatineae</taxon>
        <taxon>Pisolithaceae</taxon>
        <taxon>Pisolithus</taxon>
    </lineage>
</organism>
<evidence type="ECO:0000256" key="4">
    <source>
        <dbReference type="PROSITE-ProRule" id="PRU00834"/>
    </source>
</evidence>
<feature type="domain" description="DNL-type" evidence="6">
    <location>
        <begin position="73"/>
        <end position="167"/>
    </location>
</feature>
<evidence type="ECO:0000313" key="7">
    <source>
        <dbReference type="EMBL" id="KIO03392.1"/>
    </source>
</evidence>